<organism evidence="1 2">
    <name type="scientific">Streptococcus anginosus F0211</name>
    <dbReference type="NCBI Taxonomy" id="706437"/>
    <lineage>
        <taxon>Bacteria</taxon>
        <taxon>Bacillati</taxon>
        <taxon>Bacillota</taxon>
        <taxon>Bacilli</taxon>
        <taxon>Lactobacillales</taxon>
        <taxon>Streptococcaceae</taxon>
        <taxon>Streptococcus</taxon>
        <taxon>Streptococcus anginosus group</taxon>
    </lineage>
</organism>
<sequence length="45" mass="5220">MINEISQASIEELAKTEPILFVSITQEDWFGFLSYLVPSLLFDFH</sequence>
<protein>
    <submittedName>
        <fullName evidence="1">Uncharacterized protein</fullName>
    </submittedName>
</protein>
<reference evidence="1 2" key="1">
    <citation type="submission" date="2010-11" db="EMBL/GenBank/DDBJ databases">
        <authorList>
            <person name="Weinstock G."/>
            <person name="Sodergren E."/>
            <person name="Clifton S."/>
            <person name="Fulton L."/>
            <person name="Fulton B."/>
            <person name="Courtney L."/>
            <person name="Fronick C."/>
            <person name="Harrison M."/>
            <person name="Strong C."/>
            <person name="Farmer C."/>
            <person name="Delahaunty K."/>
            <person name="Markovic C."/>
            <person name="Hall O."/>
            <person name="Minx P."/>
            <person name="Tomlinson C."/>
            <person name="Mitreva M."/>
            <person name="Hou S."/>
            <person name="Chen J."/>
            <person name="Wollam A."/>
            <person name="Pepin K.H."/>
            <person name="Johnson M."/>
            <person name="Bhonagiri V."/>
            <person name="Zhang X."/>
            <person name="Suruliraj S."/>
            <person name="Warren W."/>
            <person name="Chinwalla A."/>
            <person name="Mardis E.R."/>
            <person name="Wilson R.K."/>
        </authorList>
    </citation>
    <scope>NUCLEOTIDE SEQUENCE [LARGE SCALE GENOMIC DNA]</scope>
    <source>
        <strain evidence="1 2">F0211</strain>
    </source>
</reference>
<proteinExistence type="predicted"/>
<dbReference type="AlphaFoldDB" id="E6J2K1"/>
<evidence type="ECO:0000313" key="1">
    <source>
        <dbReference type="EMBL" id="EFU22137.1"/>
    </source>
</evidence>
<evidence type="ECO:0000313" key="2">
    <source>
        <dbReference type="Proteomes" id="UP000002973"/>
    </source>
</evidence>
<dbReference type="Proteomes" id="UP000002973">
    <property type="component" value="Unassembled WGS sequence"/>
</dbReference>
<gene>
    <name evidence="1" type="ORF">HMPREF0813_01491</name>
</gene>
<accession>E6J2K1</accession>
<dbReference type="EMBL" id="AECT01000035">
    <property type="protein sequence ID" value="EFU22137.1"/>
    <property type="molecule type" value="Genomic_DNA"/>
</dbReference>
<name>E6J2K1_STRAP</name>
<comment type="caution">
    <text evidence="1">The sequence shown here is derived from an EMBL/GenBank/DDBJ whole genome shotgun (WGS) entry which is preliminary data.</text>
</comment>